<protein>
    <submittedName>
        <fullName evidence="6">Protein zyg-11 homolog B-like</fullName>
    </submittedName>
</protein>
<dbReference type="InterPro" id="IPR051341">
    <property type="entry name" value="Zyg-11_UBL_adapter"/>
</dbReference>
<dbReference type="Proteomes" id="UP001652700">
    <property type="component" value="Unplaced"/>
</dbReference>
<organism evidence="6">
    <name type="scientific">Diabrotica virgifera virgifera</name>
    <name type="common">western corn rootworm</name>
    <dbReference type="NCBI Taxonomy" id="50390"/>
    <lineage>
        <taxon>Eukaryota</taxon>
        <taxon>Metazoa</taxon>
        <taxon>Ecdysozoa</taxon>
        <taxon>Arthropoda</taxon>
        <taxon>Hexapoda</taxon>
        <taxon>Insecta</taxon>
        <taxon>Pterygota</taxon>
        <taxon>Neoptera</taxon>
        <taxon>Endopterygota</taxon>
        <taxon>Coleoptera</taxon>
        <taxon>Polyphaga</taxon>
        <taxon>Cucujiformia</taxon>
        <taxon>Chrysomeloidea</taxon>
        <taxon>Chrysomelidae</taxon>
        <taxon>Galerucinae</taxon>
        <taxon>Diabroticina</taxon>
        <taxon>Diabroticites</taxon>
        <taxon>Diabrotica</taxon>
    </lineage>
</organism>
<dbReference type="RefSeq" id="XP_050501959.1">
    <property type="nucleotide sequence ID" value="XM_050646002.1"/>
</dbReference>
<reference evidence="4" key="2">
    <citation type="submission" date="2025-05" db="UniProtKB">
        <authorList>
            <consortium name="EnsemblMetazoa"/>
        </authorList>
    </citation>
    <scope>IDENTIFICATION</scope>
</reference>
<dbReference type="AlphaFoldDB" id="A0A6P7FI28"/>
<dbReference type="PANTHER" id="PTHR12904:SF22">
    <property type="entry name" value="ZYG-11 FAMILY MEMBER B, CELL CYCLE REGULATOR"/>
    <property type="match status" value="1"/>
</dbReference>
<evidence type="ECO:0000256" key="1">
    <source>
        <dbReference type="ARBA" id="ARBA00022786"/>
    </source>
</evidence>
<feature type="domain" description="Protein zer-1 homolog-like C-terminal" evidence="2">
    <location>
        <begin position="392"/>
        <end position="740"/>
    </location>
</feature>
<gene>
    <name evidence="6" type="primary">LOC114328259</name>
</gene>
<name>A0A6P7FI28_DIAVI</name>
<dbReference type="EnsemblMetazoa" id="XM_028277059.2">
    <property type="protein sequence ID" value="XP_028132860.1"/>
    <property type="gene ID" value="LOC114328259"/>
</dbReference>
<accession>A0A6P7FI28</accession>
<evidence type="ECO:0000313" key="6">
    <source>
        <dbReference type="RefSeq" id="XP_028132860.1"/>
    </source>
</evidence>
<dbReference type="RefSeq" id="XP_028132860.1">
    <property type="nucleotide sequence ID" value="XM_028277059.1"/>
</dbReference>
<evidence type="ECO:0000313" key="5">
    <source>
        <dbReference type="Proteomes" id="UP001652700"/>
    </source>
</evidence>
<dbReference type="InParanoid" id="A0A6P7FI28"/>
<dbReference type="KEGG" id="dvv:114328259"/>
<keyword evidence="5" id="KW-1185">Reference proteome</keyword>
<dbReference type="GeneID" id="114328259"/>
<dbReference type="PANTHER" id="PTHR12904">
    <property type="match status" value="1"/>
</dbReference>
<dbReference type="GO" id="GO:0031462">
    <property type="term" value="C:Cul2-RING ubiquitin ligase complex"/>
    <property type="evidence" value="ECO:0007669"/>
    <property type="project" value="TreeGrafter"/>
</dbReference>
<dbReference type="InterPro" id="IPR032675">
    <property type="entry name" value="LRR_dom_sf"/>
</dbReference>
<dbReference type="SUPFAM" id="SSF48371">
    <property type="entry name" value="ARM repeat"/>
    <property type="match status" value="1"/>
</dbReference>
<dbReference type="SUPFAM" id="SSF52047">
    <property type="entry name" value="RNI-like"/>
    <property type="match status" value="1"/>
</dbReference>
<dbReference type="InterPro" id="IPR011989">
    <property type="entry name" value="ARM-like"/>
</dbReference>
<evidence type="ECO:0000313" key="4">
    <source>
        <dbReference type="EnsemblMetazoa" id="XP_028132860.1"/>
    </source>
</evidence>
<dbReference type="Gene3D" id="1.25.10.10">
    <property type="entry name" value="Leucine-rich Repeat Variant"/>
    <property type="match status" value="1"/>
</dbReference>
<dbReference type="EnsemblMetazoa" id="XM_050646003.1">
    <property type="protein sequence ID" value="XP_050501960.1"/>
    <property type="gene ID" value="LOC114328259"/>
</dbReference>
<dbReference type="Pfam" id="PF22964">
    <property type="entry name" value="ZER1-like_2nd"/>
    <property type="match status" value="1"/>
</dbReference>
<dbReference type="InterPro" id="IPR056845">
    <property type="entry name" value="LRR_Zer-1"/>
</dbReference>
<dbReference type="OrthoDB" id="5783533at2759"/>
<dbReference type="Gene3D" id="3.80.10.10">
    <property type="entry name" value="Ribonuclease Inhibitor"/>
    <property type="match status" value="1"/>
</dbReference>
<dbReference type="InterPro" id="IPR055142">
    <property type="entry name" value="ZER1-like_C"/>
</dbReference>
<keyword evidence="1" id="KW-0833">Ubl conjugation pathway</keyword>
<sequence>MSSSKNRKMFESPDTLEELCLEAFCENILTYIERAEWVKDEESDHWGEVTVYKFKDPEIFLIREVSEKLLKKFVEKRLLCDSLLQIFTQLNTKLKTIRLKRSKITKTGLKILKEHKIVQLECVDMPKIGIGDILDCLNEWSVENMSSVNFAKCSFIDDISRYNFMVRILHLVNLTRLNLAYTELNQKVFEYICEDLKHLQNLDISGTQVTDLRPLTQRSAKLQSLSICDLSCADHVADTLQTMHQLRHLDISFFNDKIDNNVNHLDILPKLEDPNVLPELMLLDISGWKHFICRQFLLKFIETHPKLQVIGIVLCSITFDPVFSDMGDIEYPKNLIIAGLGNEEQIKVTLTKYKDKPTYVQKAIYHLFQLTGDFHEARPDMFNLVLPVMELHTTVFGVQLAATACLYNLTRGEFSKNIHPRSLRKGVNLTLLAMECFPKEFQLQKNSLLTLCSDWILQEVNFDKFRCAKLVLDALCHFDDANMDRMAVAICSILAARISTDETSKLGARPEYMCKLLNMVRRRVDNAIADITLKFTLSALWNLTDESAATCKVFLENSGEDIFLGALKMFRNNSAIETKVLGLLNNIAEVAKLRRNLLTENLMDELFVLLSSENIDVSYFAAGIVANLASEGPDFWTIQNHSREQMLEGLKNSVANWKVPESEMVAYRSFKPFFPLLQTGMDYQVQLWAVWAIHHVCTKNPKRYCHMLLEERGRRILNDLLEYDHTHYEIKNYCCLILQTLPNGV</sequence>
<proteinExistence type="predicted"/>
<evidence type="ECO:0000259" key="3">
    <source>
        <dbReference type="Pfam" id="PF25013"/>
    </source>
</evidence>
<evidence type="ECO:0000259" key="2">
    <source>
        <dbReference type="Pfam" id="PF22964"/>
    </source>
</evidence>
<dbReference type="InterPro" id="IPR016024">
    <property type="entry name" value="ARM-type_fold"/>
</dbReference>
<dbReference type="EnsemblMetazoa" id="XM_050646002.1">
    <property type="protein sequence ID" value="XP_050501959.1"/>
    <property type="gene ID" value="LOC114328259"/>
</dbReference>
<feature type="domain" description="Zer-1-like leucine-rich repeats region" evidence="3">
    <location>
        <begin position="195"/>
        <end position="287"/>
    </location>
</feature>
<reference evidence="6" key="1">
    <citation type="submission" date="2025-04" db="UniProtKB">
        <authorList>
            <consortium name="RefSeq"/>
        </authorList>
    </citation>
    <scope>IDENTIFICATION</scope>
    <source>
        <tissue evidence="6">Whole insect</tissue>
    </source>
</reference>
<dbReference type="Pfam" id="PF25013">
    <property type="entry name" value="LRR_Zer-1"/>
    <property type="match status" value="1"/>
</dbReference>
<dbReference type="RefSeq" id="XP_050501960.1">
    <property type="nucleotide sequence ID" value="XM_050646003.1"/>
</dbReference>